<gene>
    <name evidence="1" type="ORF">LTR78_006665</name>
</gene>
<keyword evidence="2" id="KW-1185">Reference proteome</keyword>
<dbReference type="Proteomes" id="UP001274830">
    <property type="component" value="Unassembled WGS sequence"/>
</dbReference>
<dbReference type="AlphaFoldDB" id="A0AAE1BZJ7"/>
<organism evidence="1 2">
    <name type="scientific">Recurvomyces mirabilis</name>
    <dbReference type="NCBI Taxonomy" id="574656"/>
    <lineage>
        <taxon>Eukaryota</taxon>
        <taxon>Fungi</taxon>
        <taxon>Dikarya</taxon>
        <taxon>Ascomycota</taxon>
        <taxon>Pezizomycotina</taxon>
        <taxon>Dothideomycetes</taxon>
        <taxon>Dothideomycetidae</taxon>
        <taxon>Mycosphaerellales</taxon>
        <taxon>Teratosphaeriaceae</taxon>
        <taxon>Recurvomyces</taxon>
    </lineage>
</organism>
<reference evidence="1" key="1">
    <citation type="submission" date="2023-07" db="EMBL/GenBank/DDBJ databases">
        <title>Black Yeasts Isolated from many extreme environments.</title>
        <authorList>
            <person name="Coleine C."/>
            <person name="Stajich J.E."/>
            <person name="Selbmann L."/>
        </authorList>
    </citation>
    <scope>NUCLEOTIDE SEQUENCE</scope>
    <source>
        <strain evidence="1">CCFEE 5485</strain>
    </source>
</reference>
<evidence type="ECO:0000313" key="1">
    <source>
        <dbReference type="EMBL" id="KAK3673431.1"/>
    </source>
</evidence>
<proteinExistence type="predicted"/>
<sequence>MLLHLPGELRNQVYECVAYGSMEAVMLEPGFAKITLPPLSLVCRQVYHEFGTLYSAIPLSYATNIIVYNDDFNIWSLLHTIRSIPSPAPNVECSTVLRIGLTNSLELVNVKAFITELARSQLQMPLDQASKLRYCFSFDLETFDLHTWRLHFARLAKQYRFHRSDSEQRVFESIYWEFARKAEKVDGVSVKQYAMGYWNPGARLCFV</sequence>
<dbReference type="EMBL" id="JAUTXT010000025">
    <property type="protein sequence ID" value="KAK3673431.1"/>
    <property type="molecule type" value="Genomic_DNA"/>
</dbReference>
<name>A0AAE1BZJ7_9PEZI</name>
<evidence type="ECO:0000313" key="2">
    <source>
        <dbReference type="Proteomes" id="UP001274830"/>
    </source>
</evidence>
<accession>A0AAE1BZJ7</accession>
<comment type="caution">
    <text evidence="1">The sequence shown here is derived from an EMBL/GenBank/DDBJ whole genome shotgun (WGS) entry which is preliminary data.</text>
</comment>
<protein>
    <submittedName>
        <fullName evidence="1">Uncharacterized protein</fullName>
    </submittedName>
</protein>